<reference evidence="13" key="2">
    <citation type="submission" date="2025-08" db="UniProtKB">
        <authorList>
            <consortium name="Ensembl"/>
        </authorList>
    </citation>
    <scope>IDENTIFICATION</scope>
</reference>
<dbReference type="Pfam" id="PF13853">
    <property type="entry name" value="7tm_4"/>
    <property type="match status" value="1"/>
</dbReference>
<evidence type="ECO:0000313" key="14">
    <source>
        <dbReference type="Proteomes" id="UP000694390"/>
    </source>
</evidence>
<dbReference type="InterPro" id="IPR050516">
    <property type="entry name" value="Olfactory_GPCR"/>
</dbReference>
<keyword evidence="5 11" id="KW-1133">Transmembrane helix</keyword>
<feature type="transmembrane region" description="Helical" evidence="11">
    <location>
        <begin position="197"/>
        <end position="226"/>
    </location>
</feature>
<evidence type="ECO:0000256" key="7">
    <source>
        <dbReference type="ARBA" id="ARBA00023136"/>
    </source>
</evidence>
<accession>A0A8C4YAM8</accession>
<feature type="transmembrane region" description="Helical" evidence="11">
    <location>
        <begin position="238"/>
        <end position="260"/>
    </location>
</feature>
<evidence type="ECO:0000256" key="10">
    <source>
        <dbReference type="RuleBase" id="RU000688"/>
    </source>
</evidence>
<dbReference type="GO" id="GO:0004930">
    <property type="term" value="F:G protein-coupled receptor activity"/>
    <property type="evidence" value="ECO:0007669"/>
    <property type="project" value="UniProtKB-KW"/>
</dbReference>
<dbReference type="InterPro" id="IPR000725">
    <property type="entry name" value="Olfact_rcpt"/>
</dbReference>
<dbReference type="GO" id="GO:0005886">
    <property type="term" value="C:plasma membrane"/>
    <property type="evidence" value="ECO:0007669"/>
    <property type="project" value="UniProtKB-SubCell"/>
</dbReference>
<evidence type="ECO:0000256" key="8">
    <source>
        <dbReference type="ARBA" id="ARBA00023170"/>
    </source>
</evidence>
<dbReference type="AlphaFoldDB" id="A0A8C4YAM8"/>
<dbReference type="InterPro" id="IPR000276">
    <property type="entry name" value="GPCR_Rhodpsn"/>
</dbReference>
<keyword evidence="9 10" id="KW-0807">Transducer</keyword>
<keyword evidence="6 10" id="KW-0297">G-protein coupled receptor</keyword>
<dbReference type="PRINTS" id="PR00245">
    <property type="entry name" value="OLFACTORYR"/>
</dbReference>
<reference evidence="13" key="3">
    <citation type="submission" date="2025-09" db="UniProtKB">
        <authorList>
            <consortium name="Ensembl"/>
        </authorList>
    </citation>
    <scope>IDENTIFICATION</scope>
</reference>
<evidence type="ECO:0000313" key="13">
    <source>
        <dbReference type="Ensembl" id="ENSGEVP00005022729.1"/>
    </source>
</evidence>
<gene>
    <name evidence="13" type="primary">LOC115637824</name>
</gene>
<name>A0A8C4YAM8_9SAUR</name>
<dbReference type="PROSITE" id="PS00237">
    <property type="entry name" value="G_PROTEIN_RECEP_F1_1"/>
    <property type="match status" value="1"/>
</dbReference>
<protein>
    <recommendedName>
        <fullName evidence="11">Olfactory receptor</fullName>
    </recommendedName>
</protein>
<proteinExistence type="inferred from homology"/>
<feature type="transmembrane region" description="Helical" evidence="11">
    <location>
        <begin position="60"/>
        <end position="78"/>
    </location>
</feature>
<evidence type="ECO:0000256" key="2">
    <source>
        <dbReference type="ARBA" id="ARBA00022475"/>
    </source>
</evidence>
<evidence type="ECO:0000256" key="6">
    <source>
        <dbReference type="ARBA" id="ARBA00023040"/>
    </source>
</evidence>
<keyword evidence="8 10" id="KW-0675">Receptor</keyword>
<keyword evidence="7 11" id="KW-0472">Membrane</keyword>
<feature type="domain" description="G-protein coupled receptors family 1 profile" evidence="12">
    <location>
        <begin position="41"/>
        <end position="286"/>
    </location>
</feature>
<evidence type="ECO:0000256" key="5">
    <source>
        <dbReference type="ARBA" id="ARBA00022989"/>
    </source>
</evidence>
<evidence type="ECO:0000256" key="3">
    <source>
        <dbReference type="ARBA" id="ARBA00022692"/>
    </source>
</evidence>
<dbReference type="PROSITE" id="PS50262">
    <property type="entry name" value="G_PROTEIN_RECEP_F1_2"/>
    <property type="match status" value="1"/>
</dbReference>
<keyword evidence="14" id="KW-1185">Reference proteome</keyword>
<evidence type="ECO:0000256" key="4">
    <source>
        <dbReference type="ARBA" id="ARBA00022725"/>
    </source>
</evidence>
<dbReference type="FunFam" id="1.20.1070.10:FF:000015">
    <property type="entry name" value="Olfactory receptor"/>
    <property type="match status" value="1"/>
</dbReference>
<dbReference type="Gene3D" id="1.20.1070.10">
    <property type="entry name" value="Rhodopsin 7-helix transmembrane proteins"/>
    <property type="match status" value="1"/>
</dbReference>
<dbReference type="Ensembl" id="ENSGEVT00005023897.1">
    <property type="protein sequence ID" value="ENSGEVP00005022729.1"/>
    <property type="gene ID" value="ENSGEVG00005016134.1"/>
</dbReference>
<feature type="transmembrane region" description="Helical" evidence="11">
    <location>
        <begin position="98"/>
        <end position="120"/>
    </location>
</feature>
<feature type="transmembrane region" description="Helical" evidence="11">
    <location>
        <begin position="272"/>
        <end position="288"/>
    </location>
</feature>
<dbReference type="PANTHER" id="PTHR26452">
    <property type="entry name" value="OLFACTORY RECEPTOR"/>
    <property type="match status" value="1"/>
</dbReference>
<feature type="transmembrane region" description="Helical" evidence="11">
    <location>
        <begin position="140"/>
        <end position="158"/>
    </location>
</feature>
<evidence type="ECO:0000256" key="9">
    <source>
        <dbReference type="ARBA" id="ARBA00023224"/>
    </source>
</evidence>
<organism evidence="13 14">
    <name type="scientific">Gopherus evgoodei</name>
    <name type="common">Goodes thornscrub tortoise</name>
    <dbReference type="NCBI Taxonomy" id="1825980"/>
    <lineage>
        <taxon>Eukaryota</taxon>
        <taxon>Metazoa</taxon>
        <taxon>Chordata</taxon>
        <taxon>Craniata</taxon>
        <taxon>Vertebrata</taxon>
        <taxon>Euteleostomi</taxon>
        <taxon>Archelosauria</taxon>
        <taxon>Testudinata</taxon>
        <taxon>Testudines</taxon>
        <taxon>Cryptodira</taxon>
        <taxon>Durocryptodira</taxon>
        <taxon>Testudinoidea</taxon>
        <taxon>Testudinidae</taxon>
        <taxon>Gopherus</taxon>
    </lineage>
</organism>
<comment type="similarity">
    <text evidence="10">Belongs to the G-protein coupled receptor 1 family.</text>
</comment>
<keyword evidence="3 10" id="KW-0812">Transmembrane</keyword>
<sequence length="317" mass="36051">MLTENQTTLTEFALLGLSNEPHLQIFLFLLFLAIYLITFLGNMMILLVIWADRHLHTPMYFFLSNLSLLDICYSSVTVPKMLESFLAEKKTISVHGCIAQLFFFFFLATTECYLLAVMAYDRYTAICEPLHYLKIMSEPVCMWMAGGAWIAGLLNSLVNTLLVTDLHFCGQMEINHFCCELPILLPLSCTDTFINEMVLFAFTIILGMLSLLLTLVSYMFIISTILRIPSKEGRCKAFSTCTSHLIMVGLFYGTGLISYIRTDSNLNKVFSVFYTVLTPLVNPIIYSLRNKNVKEALAHVRSECVALTRDQRIHAIF</sequence>
<dbReference type="SUPFAM" id="SSF81321">
    <property type="entry name" value="Family A G protein-coupled receptor-like"/>
    <property type="match status" value="1"/>
</dbReference>
<dbReference type="Proteomes" id="UP000694390">
    <property type="component" value="Chromosome 21"/>
</dbReference>
<evidence type="ECO:0000259" key="12">
    <source>
        <dbReference type="PROSITE" id="PS50262"/>
    </source>
</evidence>
<dbReference type="PRINTS" id="PR00237">
    <property type="entry name" value="GPCRRHODOPSN"/>
</dbReference>
<evidence type="ECO:0000256" key="11">
    <source>
        <dbReference type="RuleBase" id="RU363047"/>
    </source>
</evidence>
<feature type="transmembrane region" description="Helical" evidence="11">
    <location>
        <begin position="25"/>
        <end position="48"/>
    </location>
</feature>
<evidence type="ECO:0000256" key="1">
    <source>
        <dbReference type="ARBA" id="ARBA00004651"/>
    </source>
</evidence>
<dbReference type="GeneTree" id="ENSGT01150000286988"/>
<dbReference type="InterPro" id="IPR017452">
    <property type="entry name" value="GPCR_Rhodpsn_7TM"/>
</dbReference>
<keyword evidence="11" id="KW-0716">Sensory transduction</keyword>
<dbReference type="GO" id="GO:0004984">
    <property type="term" value="F:olfactory receptor activity"/>
    <property type="evidence" value="ECO:0007669"/>
    <property type="project" value="InterPro"/>
</dbReference>
<comment type="subcellular location">
    <subcellularLocation>
        <location evidence="1 11">Cell membrane</location>
        <topology evidence="1 11">Multi-pass membrane protein</topology>
    </subcellularLocation>
</comment>
<dbReference type="OrthoDB" id="9422772at2759"/>
<keyword evidence="4 11" id="KW-0552">Olfaction</keyword>
<keyword evidence="2 11" id="KW-1003">Cell membrane</keyword>
<dbReference type="CDD" id="cd15229">
    <property type="entry name" value="7tmA_OR8S1-like"/>
    <property type="match status" value="1"/>
</dbReference>
<reference evidence="13" key="1">
    <citation type="submission" date="2019-06" db="EMBL/GenBank/DDBJ databases">
        <title>G10K-VGP Goodes thornscrub tortoise genome, primary haplotype.</title>
        <authorList>
            <person name="Murphy B."/>
            <person name="Edwards T."/>
            <person name="Rhie A."/>
            <person name="Koren S."/>
            <person name="Phillippy A."/>
            <person name="Fedrigo O."/>
            <person name="Haase B."/>
            <person name="Mountcastle J."/>
            <person name="Lewin H."/>
            <person name="Damas J."/>
            <person name="Howe K."/>
            <person name="Formenti G."/>
            <person name="Myers G."/>
            <person name="Durbin R."/>
            <person name="Jarvis E.D."/>
        </authorList>
    </citation>
    <scope>NUCLEOTIDE SEQUENCE [LARGE SCALE GENOMIC DNA]</scope>
</reference>